<sequence length="254" mass="26889">MRETLELDPDAGPRSDLPDADLRQMWLAALTSLLAIRDSAEQLAASAALSAAQHGADYPAIGAAAGMTRQGARRKWPGLAGLSDERQRKLTWWNRRGDQFARCVRAVLTTSEESPRLAALRERLDDIEQASPAQRIDAFDLALVDAHAVAVGTPSPAEPAAAHASGLLAALTADAYAAMNSHQSLLTGENLTCGTDGCPSAPIVDLWRPDSGHQPVPACREHAVEALRQPAARIVAAHQPDVALPVFAEAHGEA</sequence>
<proteinExistence type="predicted"/>
<evidence type="ECO:0000313" key="1">
    <source>
        <dbReference type="EMBL" id="TDD48523.1"/>
    </source>
</evidence>
<organism evidence="1 2">
    <name type="scientific">Nonomuraea terrae</name>
    <dbReference type="NCBI Taxonomy" id="2530383"/>
    <lineage>
        <taxon>Bacteria</taxon>
        <taxon>Bacillati</taxon>
        <taxon>Actinomycetota</taxon>
        <taxon>Actinomycetes</taxon>
        <taxon>Streptosporangiales</taxon>
        <taxon>Streptosporangiaceae</taxon>
        <taxon>Nonomuraea</taxon>
    </lineage>
</organism>
<comment type="caution">
    <text evidence="1">The sequence shown here is derived from an EMBL/GenBank/DDBJ whole genome shotgun (WGS) entry which is preliminary data.</text>
</comment>
<reference evidence="1 2" key="1">
    <citation type="submission" date="2019-03" db="EMBL/GenBank/DDBJ databases">
        <title>Draft genome sequences of novel Actinobacteria.</title>
        <authorList>
            <person name="Sahin N."/>
            <person name="Ay H."/>
            <person name="Saygin H."/>
        </authorList>
    </citation>
    <scope>NUCLEOTIDE SEQUENCE [LARGE SCALE GENOMIC DNA]</scope>
    <source>
        <strain evidence="1 2">CH32</strain>
    </source>
</reference>
<evidence type="ECO:0000313" key="2">
    <source>
        <dbReference type="Proteomes" id="UP000295302"/>
    </source>
</evidence>
<dbReference type="AlphaFoldDB" id="A0A4R4YTF0"/>
<accession>A0A4R4YTF0</accession>
<protein>
    <submittedName>
        <fullName evidence="1">Uncharacterized protein</fullName>
    </submittedName>
</protein>
<dbReference type="EMBL" id="SMKQ01000037">
    <property type="protein sequence ID" value="TDD48523.1"/>
    <property type="molecule type" value="Genomic_DNA"/>
</dbReference>
<dbReference type="RefSeq" id="WP_132612971.1">
    <property type="nucleotide sequence ID" value="NZ_SMKQ01000037.1"/>
</dbReference>
<gene>
    <name evidence="1" type="ORF">E1286_15370</name>
</gene>
<dbReference type="OrthoDB" id="4329425at2"/>
<keyword evidence="2" id="KW-1185">Reference proteome</keyword>
<dbReference type="Proteomes" id="UP000295302">
    <property type="component" value="Unassembled WGS sequence"/>
</dbReference>
<name>A0A4R4YTF0_9ACTN</name>